<keyword evidence="1" id="KW-0812">Transmembrane</keyword>
<feature type="transmembrane region" description="Helical" evidence="1">
    <location>
        <begin position="31"/>
        <end position="49"/>
    </location>
</feature>
<accession>A0A2P1PLX9</accession>
<feature type="transmembrane region" description="Helical" evidence="1">
    <location>
        <begin position="105"/>
        <end position="129"/>
    </location>
</feature>
<organism evidence="2 3">
    <name type="scientific">Ahniella affigens</name>
    <dbReference type="NCBI Taxonomy" id="2021234"/>
    <lineage>
        <taxon>Bacteria</taxon>
        <taxon>Pseudomonadati</taxon>
        <taxon>Pseudomonadota</taxon>
        <taxon>Gammaproteobacteria</taxon>
        <taxon>Lysobacterales</taxon>
        <taxon>Rhodanobacteraceae</taxon>
        <taxon>Ahniella</taxon>
    </lineage>
</organism>
<evidence type="ECO:0000256" key="1">
    <source>
        <dbReference type="SAM" id="Phobius"/>
    </source>
</evidence>
<dbReference type="Proteomes" id="UP000241074">
    <property type="component" value="Chromosome"/>
</dbReference>
<dbReference type="RefSeq" id="WP_106889773.1">
    <property type="nucleotide sequence ID" value="NZ_CP027860.1"/>
</dbReference>
<protein>
    <submittedName>
        <fullName evidence="2">Uncharacterized protein</fullName>
    </submittedName>
</protein>
<name>A0A2P1PLX9_9GAMM</name>
<proteinExistence type="predicted"/>
<dbReference type="EMBL" id="CP027860">
    <property type="protein sequence ID" value="AVP95844.1"/>
    <property type="molecule type" value="Genomic_DNA"/>
</dbReference>
<reference evidence="2 3" key="2">
    <citation type="submission" date="2018-03" db="EMBL/GenBank/DDBJ databases">
        <authorList>
            <person name="Keele B.F."/>
        </authorList>
    </citation>
    <scope>NUCLEOTIDE SEQUENCE [LARGE SCALE GENOMIC DNA]</scope>
    <source>
        <strain evidence="2 3">D13</strain>
    </source>
</reference>
<gene>
    <name evidence="2" type="ORF">C7S18_00915</name>
</gene>
<evidence type="ECO:0000313" key="2">
    <source>
        <dbReference type="EMBL" id="AVP95844.1"/>
    </source>
</evidence>
<keyword evidence="1" id="KW-0472">Membrane</keyword>
<keyword evidence="3" id="KW-1185">Reference proteome</keyword>
<dbReference type="KEGG" id="xba:C7S18_00915"/>
<feature type="transmembrane region" description="Helical" evidence="1">
    <location>
        <begin position="61"/>
        <end position="85"/>
    </location>
</feature>
<dbReference type="AlphaFoldDB" id="A0A2P1PLX9"/>
<keyword evidence="1" id="KW-1133">Transmembrane helix</keyword>
<sequence>MTLVGWLTALMITLCLGGLWALLGMLFRADLAAFALVIGASATLAKPYLAGSSPLRSGVVLAVAAWVGMFYAQVLRATMWVAQAFDVPFWDTLSRMGWQMAIDLAWVRLSGLGLGLMLAGTLIAALLGARRRNNQ</sequence>
<reference evidence="2 3" key="1">
    <citation type="submission" date="2018-03" db="EMBL/GenBank/DDBJ databases">
        <title>Ahniella affigens gen. nov., sp. nov., a gammaproteobacterium isolated from sandy soil near a stream.</title>
        <authorList>
            <person name="Ko Y."/>
            <person name="Kim J.-H."/>
        </authorList>
    </citation>
    <scope>NUCLEOTIDE SEQUENCE [LARGE SCALE GENOMIC DNA]</scope>
    <source>
        <strain evidence="2 3">D13</strain>
    </source>
</reference>
<evidence type="ECO:0000313" key="3">
    <source>
        <dbReference type="Proteomes" id="UP000241074"/>
    </source>
</evidence>